<dbReference type="EMBL" id="JACJQY010000001">
    <property type="protein sequence ID" value="MBD2315294.1"/>
    <property type="molecule type" value="Genomic_DNA"/>
</dbReference>
<proteinExistence type="predicted"/>
<protein>
    <submittedName>
        <fullName evidence="1">Uncharacterized protein</fullName>
    </submittedName>
</protein>
<reference evidence="1 2" key="1">
    <citation type="journal article" date="2020" name="ISME J.">
        <title>Comparative genomics reveals insights into cyanobacterial evolution and habitat adaptation.</title>
        <authorList>
            <person name="Chen M.Y."/>
            <person name="Teng W.K."/>
            <person name="Zhao L."/>
            <person name="Hu C.X."/>
            <person name="Zhou Y.K."/>
            <person name="Han B.P."/>
            <person name="Song L.R."/>
            <person name="Shu W.S."/>
        </authorList>
    </citation>
    <scope>NUCLEOTIDE SEQUENCE [LARGE SCALE GENOMIC DNA]</scope>
    <source>
        <strain evidence="1 2">FACHB-1050</strain>
    </source>
</reference>
<evidence type="ECO:0000313" key="1">
    <source>
        <dbReference type="EMBL" id="MBD2315294.1"/>
    </source>
</evidence>
<accession>A0ABR8C3S0</accession>
<gene>
    <name evidence="1" type="ORF">H6G05_00335</name>
</gene>
<sequence>MLKKNKLLPVLFGMLCLYLLGYAYARIFVFHAVERYAGAEGKGGPRQDYIAKKDQPAGEGWEYQLFLPVIKAEESIVNYFNNL</sequence>
<keyword evidence="2" id="KW-1185">Reference proteome</keyword>
<organism evidence="1 2">
    <name type="scientific">Phormidium tenue FACHB-1050</name>
    <dbReference type="NCBI Taxonomy" id="2692857"/>
    <lineage>
        <taxon>Bacteria</taxon>
        <taxon>Bacillati</taxon>
        <taxon>Cyanobacteriota</taxon>
        <taxon>Cyanophyceae</taxon>
        <taxon>Oscillatoriophycideae</taxon>
        <taxon>Oscillatoriales</taxon>
        <taxon>Oscillatoriaceae</taxon>
        <taxon>Phormidium</taxon>
    </lineage>
</organism>
<name>A0ABR8C3S0_9CYAN</name>
<evidence type="ECO:0000313" key="2">
    <source>
        <dbReference type="Proteomes" id="UP000618445"/>
    </source>
</evidence>
<comment type="caution">
    <text evidence="1">The sequence shown here is derived from an EMBL/GenBank/DDBJ whole genome shotgun (WGS) entry which is preliminary data.</text>
</comment>
<dbReference type="Proteomes" id="UP000618445">
    <property type="component" value="Unassembled WGS sequence"/>
</dbReference>